<dbReference type="Proteomes" id="UP000168086">
    <property type="component" value="Genome"/>
</dbReference>
<dbReference type="InterPro" id="IPR000785">
    <property type="entry name" value="Herpes_glycop_M"/>
</dbReference>
<dbReference type="Pfam" id="PF01528">
    <property type="entry name" value="Herpes_glycop"/>
    <property type="match status" value="1"/>
</dbReference>
<keyword evidence="4" id="KW-1040">Host Golgi apparatus</keyword>
<protein>
    <submittedName>
        <fullName evidence="15">IMP protein</fullName>
    </submittedName>
</protein>
<feature type="transmembrane region" description="Helical" evidence="14">
    <location>
        <begin position="151"/>
        <end position="174"/>
    </location>
</feature>
<evidence type="ECO:0000256" key="10">
    <source>
        <dbReference type="ARBA" id="ARBA00023136"/>
    </source>
</evidence>
<evidence type="ECO:0000256" key="14">
    <source>
        <dbReference type="SAM" id="Phobius"/>
    </source>
</evidence>
<evidence type="ECO:0000256" key="13">
    <source>
        <dbReference type="SAM" id="MobiDB-lite"/>
    </source>
</evidence>
<evidence type="ECO:0000256" key="6">
    <source>
        <dbReference type="ARBA" id="ARBA00022870"/>
    </source>
</evidence>
<comment type="function">
    <text evidence="1">Envelope glycoprotein important for virion assembly and egress. Plays a role in the correct incorporation of gH-gL into virion membrane. Directs the glycoprotein N (gN) to the host trans-Golgi network.</text>
</comment>
<keyword evidence="6" id="KW-1043">Host membrane</keyword>
<evidence type="ECO:0000256" key="7">
    <source>
        <dbReference type="ARBA" id="ARBA00022879"/>
    </source>
</evidence>
<evidence type="ECO:0000313" key="15">
    <source>
        <dbReference type="EMBL" id="CAC84334.1"/>
    </source>
</evidence>
<evidence type="ECO:0000256" key="2">
    <source>
        <dbReference type="ARBA" id="ARBA00022562"/>
    </source>
</evidence>
<keyword evidence="12" id="KW-0325">Glycoprotein</keyword>
<organismHost>
    <name type="scientific">Saimiri sciureus</name>
    <name type="common">Common squirrel monkey</name>
    <dbReference type="NCBI Taxonomy" id="9521"/>
</organismHost>
<feature type="region of interest" description="Disordered" evidence="13">
    <location>
        <begin position="338"/>
        <end position="366"/>
    </location>
</feature>
<dbReference type="GO" id="GO:0019031">
    <property type="term" value="C:viral envelope"/>
    <property type="evidence" value="ECO:0007669"/>
    <property type="project" value="UniProtKB-KW"/>
</dbReference>
<dbReference type="HAMAP" id="MF_04035">
    <property type="entry name" value="HSV_GM"/>
    <property type="match status" value="1"/>
</dbReference>
<feature type="transmembrane region" description="Helical" evidence="14">
    <location>
        <begin position="214"/>
        <end position="236"/>
    </location>
</feature>
<feature type="transmembrane region" description="Helical" evidence="14">
    <location>
        <begin position="272"/>
        <end position="290"/>
    </location>
</feature>
<feature type="transmembrane region" description="Helical" evidence="14">
    <location>
        <begin position="305"/>
        <end position="325"/>
    </location>
</feature>
<evidence type="ECO:0000256" key="12">
    <source>
        <dbReference type="ARBA" id="ARBA00023180"/>
    </source>
</evidence>
<evidence type="ECO:0000256" key="1">
    <source>
        <dbReference type="ARBA" id="ARBA00003017"/>
    </source>
</evidence>
<dbReference type="PRINTS" id="PR00333">
    <property type="entry name" value="HSVINTEGRLMP"/>
</dbReference>
<evidence type="ECO:0000256" key="11">
    <source>
        <dbReference type="ARBA" id="ARBA00023157"/>
    </source>
</evidence>
<keyword evidence="11" id="KW-1015">Disulfide bond</keyword>
<dbReference type="EMBL" id="AJ410493">
    <property type="protein sequence ID" value="CAC84334.1"/>
    <property type="molecule type" value="Genomic_DNA"/>
</dbReference>
<evidence type="ECO:0000256" key="8">
    <source>
        <dbReference type="ARBA" id="ARBA00022989"/>
    </source>
</evidence>
<name>Q80BN8_SHV2C</name>
<reference evidence="15 16" key="1">
    <citation type="journal article" date="2003" name="Virology">
        <title>The genome of herpesvirus saimiri C488 which is capable of transforming human T cells.</title>
        <authorList>
            <person name="Ensser A."/>
            <person name="Thurau M."/>
            <person name="Wittmann S."/>
            <person name="Fickenscher H."/>
        </authorList>
    </citation>
    <scope>NUCLEOTIDE SEQUENCE [LARGE SCALE GENOMIC DNA]</scope>
    <source>
        <strain evidence="15">C488</strain>
    </source>
</reference>
<evidence type="ECO:0000256" key="9">
    <source>
        <dbReference type="ARBA" id="ARBA00023046"/>
    </source>
</evidence>
<keyword evidence="5" id="KW-0946">Virion</keyword>
<keyword evidence="7" id="KW-0261">Viral envelope protein</keyword>
<feature type="transmembrane region" description="Helical" evidence="14">
    <location>
        <begin position="78"/>
        <end position="98"/>
    </location>
</feature>
<evidence type="ECO:0000256" key="4">
    <source>
        <dbReference type="ARBA" id="ARBA00022812"/>
    </source>
</evidence>
<evidence type="ECO:0000256" key="5">
    <source>
        <dbReference type="ARBA" id="ARBA00022844"/>
    </source>
</evidence>
<keyword evidence="3 14" id="KW-0812">Transmembrane</keyword>
<accession>Q80BN8</accession>
<evidence type="ECO:0000256" key="3">
    <source>
        <dbReference type="ARBA" id="ARBA00022692"/>
    </source>
</evidence>
<keyword evidence="8 14" id="KW-1133">Transmembrane helix</keyword>
<keyword evidence="2" id="KW-1048">Host nucleus</keyword>
<organism evidence="15 16">
    <name type="scientific">Saimiriine herpesvirus 2 (strain 488)</name>
    <name type="common">SaHV-2</name>
    <name type="synonym">Herpesvirus saimiri</name>
    <dbReference type="NCBI Taxonomy" id="10384"/>
    <lineage>
        <taxon>Viruses</taxon>
        <taxon>Duplodnaviria</taxon>
        <taxon>Heunggongvirae</taxon>
        <taxon>Peploviricota</taxon>
        <taxon>Herviviricetes</taxon>
        <taxon>Herpesvirales</taxon>
        <taxon>Orthoherpesviridae</taxon>
        <taxon>Gammaherpesvirinae</taxon>
        <taxon>Rhadinovirus</taxon>
        <taxon>Rhadinovirus saimiriinegamma2</taxon>
        <taxon>Saimiriine herpesvirus 2</taxon>
    </lineage>
</organism>
<keyword evidence="9" id="KW-1039">Host endosome</keyword>
<keyword evidence="10 14" id="KW-0472">Membrane</keyword>
<feature type="transmembrane region" description="Helical" evidence="14">
    <location>
        <begin position="242"/>
        <end position="260"/>
    </location>
</feature>
<evidence type="ECO:0000313" key="16">
    <source>
        <dbReference type="Proteomes" id="UP000168086"/>
    </source>
</evidence>
<proteinExistence type="inferred from homology"/>
<feature type="transmembrane region" description="Helical" evidence="14">
    <location>
        <begin position="119"/>
        <end position="139"/>
    </location>
</feature>
<sequence>MMKASRSDTFMLRTWIQLLVLFVIMFVMSAILPMAASVEGLGFPCYFPNLVDYSLLNLTLRNAAKHLTPTLFLEAPELFVYITWSVLVDLASAIYYVVGALAILQARKTHLTSMITLQTWINLVGSHTMLFIGIARMWTLQLFIHVLSYKHVMLAAFIYFLHFCLSYMHTLSLVSRNSPKWSVVLMEQHIPKQSLLSTILDYGKPLCVNMYLSLLALEMLVFSLGFMMAIGNSFYILVSDTVLASINLYFVLTTFWYMMTEMFLQDYLKLQFGFYLGVFSGSLILLLPILRYERVFVSANLHKTVAVNIAMIPAMCVIAMMLRLFRYSQQVRKPENSYTPLPKRFKKRRQKQDQQLIMVETSDEEL</sequence>